<reference evidence="2" key="1">
    <citation type="submission" date="2021-08" db="EMBL/GenBank/DDBJ databases">
        <authorList>
            <person name="Misof B."/>
            <person name="Oliver O."/>
            <person name="Podsiadlowski L."/>
            <person name="Donath A."/>
            <person name="Peters R."/>
            <person name="Mayer C."/>
            <person name="Rust J."/>
            <person name="Gunkel S."/>
            <person name="Lesny P."/>
            <person name="Martin S."/>
            <person name="Oeyen J.P."/>
            <person name="Petersen M."/>
            <person name="Panagiotis P."/>
            <person name="Wilbrandt J."/>
            <person name="Tanja T."/>
        </authorList>
    </citation>
    <scope>NUCLEOTIDE SEQUENCE</scope>
    <source>
        <strain evidence="2">GBR_01_08_01A</strain>
        <tissue evidence="2">Thorax + abdomen</tissue>
    </source>
</reference>
<dbReference type="Pfam" id="PF13812">
    <property type="entry name" value="PPR_3"/>
    <property type="match status" value="1"/>
</dbReference>
<feature type="repeat" description="PPR" evidence="1">
    <location>
        <begin position="176"/>
        <end position="210"/>
    </location>
</feature>
<dbReference type="GO" id="GO:0005739">
    <property type="term" value="C:mitochondrion"/>
    <property type="evidence" value="ECO:0007669"/>
    <property type="project" value="TreeGrafter"/>
</dbReference>
<dbReference type="PROSITE" id="PS51375">
    <property type="entry name" value="PPR"/>
    <property type="match status" value="1"/>
</dbReference>
<organism evidence="2 3">
    <name type="scientific">Odynerus spinipes</name>
    <dbReference type="NCBI Taxonomy" id="1348599"/>
    <lineage>
        <taxon>Eukaryota</taxon>
        <taxon>Metazoa</taxon>
        <taxon>Ecdysozoa</taxon>
        <taxon>Arthropoda</taxon>
        <taxon>Hexapoda</taxon>
        <taxon>Insecta</taxon>
        <taxon>Pterygota</taxon>
        <taxon>Neoptera</taxon>
        <taxon>Endopterygota</taxon>
        <taxon>Hymenoptera</taxon>
        <taxon>Apocrita</taxon>
        <taxon>Aculeata</taxon>
        <taxon>Vespoidea</taxon>
        <taxon>Vespidae</taxon>
        <taxon>Eumeninae</taxon>
        <taxon>Odynerus</taxon>
    </lineage>
</organism>
<reference evidence="2" key="2">
    <citation type="journal article" date="2023" name="Commun. Biol.">
        <title>Intrasexual cuticular hydrocarbon dimorphism in a wasp sheds light on hydrocarbon biosynthesis genes in Hymenoptera.</title>
        <authorList>
            <person name="Moris V.C."/>
            <person name="Podsiadlowski L."/>
            <person name="Martin S."/>
            <person name="Oeyen J.P."/>
            <person name="Donath A."/>
            <person name="Petersen M."/>
            <person name="Wilbrandt J."/>
            <person name="Misof B."/>
            <person name="Liedtke D."/>
            <person name="Thamm M."/>
            <person name="Scheiner R."/>
            <person name="Schmitt T."/>
            <person name="Niehuis O."/>
        </authorList>
    </citation>
    <scope>NUCLEOTIDE SEQUENCE</scope>
    <source>
        <strain evidence="2">GBR_01_08_01A</strain>
    </source>
</reference>
<gene>
    <name evidence="2" type="ORF">KPH14_010827</name>
</gene>
<dbReference type="GO" id="GO:0003730">
    <property type="term" value="F:mRNA 3'-UTR binding"/>
    <property type="evidence" value="ECO:0007669"/>
    <property type="project" value="TreeGrafter"/>
</dbReference>
<evidence type="ECO:0008006" key="4">
    <source>
        <dbReference type="Google" id="ProtNLM"/>
    </source>
</evidence>
<evidence type="ECO:0000313" key="3">
    <source>
        <dbReference type="Proteomes" id="UP001258017"/>
    </source>
</evidence>
<dbReference type="PANTHER" id="PTHR46669:SF1">
    <property type="entry name" value="LEUCINE-RICH PPR MOTIF-CONTAINING PROTEIN, MITOCHONDRIAL"/>
    <property type="match status" value="1"/>
</dbReference>
<evidence type="ECO:0000313" key="2">
    <source>
        <dbReference type="EMBL" id="KAK2579524.1"/>
    </source>
</evidence>
<accession>A0AAD9RGW0</accession>
<dbReference type="PANTHER" id="PTHR46669">
    <property type="entry name" value="LEUCINE-RICH PPR MOTIF-CONTAINING PROTEIN, MITOCHONDRIAL"/>
    <property type="match status" value="1"/>
</dbReference>
<dbReference type="InterPro" id="IPR002885">
    <property type="entry name" value="PPR_rpt"/>
</dbReference>
<dbReference type="InterPro" id="IPR011990">
    <property type="entry name" value="TPR-like_helical_dom_sf"/>
</dbReference>
<name>A0AAD9RGW0_9HYME</name>
<dbReference type="Proteomes" id="UP001258017">
    <property type="component" value="Unassembled WGS sequence"/>
</dbReference>
<dbReference type="GO" id="GO:0070129">
    <property type="term" value="P:regulation of mitochondrial translation"/>
    <property type="evidence" value="ECO:0007669"/>
    <property type="project" value="TreeGrafter"/>
</dbReference>
<comment type="caution">
    <text evidence="2">The sequence shown here is derived from an EMBL/GenBank/DDBJ whole genome shotgun (WGS) entry which is preliminary data.</text>
</comment>
<dbReference type="Pfam" id="PF13041">
    <property type="entry name" value="PPR_2"/>
    <property type="match status" value="1"/>
</dbReference>
<dbReference type="AlphaFoldDB" id="A0AAD9RGW0"/>
<proteinExistence type="predicted"/>
<evidence type="ECO:0000256" key="1">
    <source>
        <dbReference type="PROSITE-ProRule" id="PRU00708"/>
    </source>
</evidence>
<dbReference type="Gene3D" id="1.25.40.10">
    <property type="entry name" value="Tetratricopeptide repeat domain"/>
    <property type="match status" value="1"/>
</dbReference>
<protein>
    <recommendedName>
        <fullName evidence="4">Leucine-rich PPR motif-containing protein, mitochondrial</fullName>
    </recommendedName>
</protein>
<dbReference type="EMBL" id="JAIFRP010000084">
    <property type="protein sequence ID" value="KAK2579524.1"/>
    <property type="molecule type" value="Genomic_DNA"/>
</dbReference>
<dbReference type="InterPro" id="IPR033490">
    <property type="entry name" value="LRP130"/>
</dbReference>
<dbReference type="GO" id="GO:0005634">
    <property type="term" value="C:nucleus"/>
    <property type="evidence" value="ECO:0007669"/>
    <property type="project" value="TreeGrafter"/>
</dbReference>
<keyword evidence="3" id="KW-1185">Reference proteome</keyword>
<sequence length="624" mass="73733">MNDVGWQRSESTDHISQLKKNNTVLRLKINDLIQTMEYKHKKTNIICKRLIEQIIQHIDDTAGHIEAWETLLILRCISYLPQCTPQERIKLANTLWNYLNMYHVPVCISHYNALLQIYIENEHKFSPSEVLSDMKKQQISPNEVTYKYFLEYYCKEGNMHESATILQCIKKNYSMNESIFNLLILGYSQAGDLTSAINIPNIMKKMNITPSEKTYTAIMCAYAKVNDIKSINMVLSYCEKMRIKFSDENILDVIYTLIINNNMDYVNEMFSKIEEPVYTIKIYFLSKVMDIKQDIARNMFLPILFKNQWEVNYDKLVFFYINKLMHLNACPERIIEACVHFETKYHDKKAFNKAVYFSFQHDNELLTLNLLKAWKNRGYILRPHYFWPILIKFIRKNDIQGLLHTLKDMVATYEVVPSIDTLAQFVIPYIFQTLDIRQILIEYGIPTQIIDNAIVYEYLQNNKMRRAAAHVSAHPNVYQRCVLKKVLQQALYNTRDISSFIVIVKKVYTETNSGTCNISIDEIILDMMDFLHTRTSCIPQMINYLYDNKLTVSMDVYKLLSPFLRDNSTPEILKRLENITEHSFVRTQTHDARSSYRMFLVFYNYYVFTCTSYPKIFKEKNVVI</sequence>